<feature type="region of interest" description="Disordered" evidence="2">
    <location>
        <begin position="1"/>
        <end position="24"/>
    </location>
</feature>
<dbReference type="GO" id="GO:0003677">
    <property type="term" value="F:DNA binding"/>
    <property type="evidence" value="ECO:0007669"/>
    <property type="project" value="UniProtKB-UniRule"/>
</dbReference>
<dbReference type="Gene3D" id="1.10.30.10">
    <property type="entry name" value="High mobility group box domain"/>
    <property type="match status" value="1"/>
</dbReference>
<feature type="DNA-binding region" description="HMG box" evidence="1">
    <location>
        <begin position="26"/>
        <end position="94"/>
    </location>
</feature>
<dbReference type="EMBL" id="JADGKB010000045">
    <property type="protein sequence ID" value="KAJ3256855.1"/>
    <property type="molecule type" value="Genomic_DNA"/>
</dbReference>
<dbReference type="InterPro" id="IPR009071">
    <property type="entry name" value="HMG_box_dom"/>
</dbReference>
<name>A0AAD5UG64_9FUNG</name>
<dbReference type="InterPro" id="IPR036910">
    <property type="entry name" value="HMG_box_dom_sf"/>
</dbReference>
<evidence type="ECO:0000256" key="1">
    <source>
        <dbReference type="PROSITE-ProRule" id="PRU00267"/>
    </source>
</evidence>
<gene>
    <name evidence="4" type="ORF">HK103_005099</name>
</gene>
<reference evidence="4" key="1">
    <citation type="submission" date="2020-05" db="EMBL/GenBank/DDBJ databases">
        <title>Phylogenomic resolution of chytrid fungi.</title>
        <authorList>
            <person name="Stajich J.E."/>
            <person name="Amses K."/>
            <person name="Simmons R."/>
            <person name="Seto K."/>
            <person name="Myers J."/>
            <person name="Bonds A."/>
            <person name="Quandt C.A."/>
            <person name="Barry K."/>
            <person name="Liu P."/>
            <person name="Grigoriev I."/>
            <person name="Longcore J.E."/>
            <person name="James T.Y."/>
        </authorList>
    </citation>
    <scope>NUCLEOTIDE SEQUENCE</scope>
    <source>
        <strain evidence="4">PLAUS21</strain>
    </source>
</reference>
<feature type="region of interest" description="Disordered" evidence="2">
    <location>
        <begin position="140"/>
        <end position="171"/>
    </location>
</feature>
<evidence type="ECO:0000313" key="5">
    <source>
        <dbReference type="Proteomes" id="UP001210925"/>
    </source>
</evidence>
<keyword evidence="1" id="KW-0238">DNA-binding</keyword>
<dbReference type="Pfam" id="PF00505">
    <property type="entry name" value="HMG_box"/>
    <property type="match status" value="1"/>
</dbReference>
<feature type="compositionally biased region" description="Basic and acidic residues" evidence="2">
    <location>
        <begin position="144"/>
        <end position="171"/>
    </location>
</feature>
<sequence length="301" mass="35478">MKEMPKADHTASIGEKLKKKKTDKEKNAPLNSFFIYKKYMRDKIREKYNLTKSHEITQMAAACWAIETDETKAKFLNISKDLYKKHKESMVFMNMEHVQSKAINPELCLDEFQKNGQRKNNLVKMPLLLPQLKSGELPIQEYNYPKERDNYPRMETRQEYQPRPEYQSRQEYRPPRLEAHLDYSHRYNTDYHREYPREYDYIPERFPALQSPTEIRSYPKNNLDSLLNPVRQFGVEPRPLLNRDYPEYNPQDPSPPDSPVGSPELVANLPGAGIHSLQSVSQRDSFPDSARPSVDIYALFM</sequence>
<protein>
    <recommendedName>
        <fullName evidence="3">HMG box domain-containing protein</fullName>
    </recommendedName>
</protein>
<dbReference type="PROSITE" id="PS50118">
    <property type="entry name" value="HMG_BOX_2"/>
    <property type="match status" value="1"/>
</dbReference>
<feature type="region of interest" description="Disordered" evidence="2">
    <location>
        <begin position="237"/>
        <end position="272"/>
    </location>
</feature>
<evidence type="ECO:0000259" key="3">
    <source>
        <dbReference type="PROSITE" id="PS50118"/>
    </source>
</evidence>
<dbReference type="AlphaFoldDB" id="A0AAD5UG64"/>
<keyword evidence="5" id="KW-1185">Reference proteome</keyword>
<dbReference type="Proteomes" id="UP001210925">
    <property type="component" value="Unassembled WGS sequence"/>
</dbReference>
<dbReference type="SUPFAM" id="SSF47095">
    <property type="entry name" value="HMG-box"/>
    <property type="match status" value="1"/>
</dbReference>
<keyword evidence="1" id="KW-0539">Nucleus</keyword>
<proteinExistence type="predicted"/>
<dbReference type="GO" id="GO:0005634">
    <property type="term" value="C:nucleus"/>
    <property type="evidence" value="ECO:0007669"/>
    <property type="project" value="UniProtKB-UniRule"/>
</dbReference>
<evidence type="ECO:0000256" key="2">
    <source>
        <dbReference type="SAM" id="MobiDB-lite"/>
    </source>
</evidence>
<organism evidence="4 5">
    <name type="scientific">Boothiomyces macroporosus</name>
    <dbReference type="NCBI Taxonomy" id="261099"/>
    <lineage>
        <taxon>Eukaryota</taxon>
        <taxon>Fungi</taxon>
        <taxon>Fungi incertae sedis</taxon>
        <taxon>Chytridiomycota</taxon>
        <taxon>Chytridiomycota incertae sedis</taxon>
        <taxon>Chytridiomycetes</taxon>
        <taxon>Rhizophydiales</taxon>
        <taxon>Terramycetaceae</taxon>
        <taxon>Boothiomyces</taxon>
    </lineage>
</organism>
<feature type="domain" description="HMG box" evidence="3">
    <location>
        <begin position="26"/>
        <end position="94"/>
    </location>
</feature>
<comment type="caution">
    <text evidence="4">The sequence shown here is derived from an EMBL/GenBank/DDBJ whole genome shotgun (WGS) entry which is preliminary data.</text>
</comment>
<evidence type="ECO:0000313" key="4">
    <source>
        <dbReference type="EMBL" id="KAJ3256855.1"/>
    </source>
</evidence>
<accession>A0AAD5UG64</accession>